<dbReference type="AlphaFoldDB" id="A0A240UPR5"/>
<keyword evidence="2" id="KW-1185">Reference proteome</keyword>
<dbReference type="Proteomes" id="UP000194457">
    <property type="component" value="Chromosome"/>
</dbReference>
<dbReference type="InterPro" id="IPR016181">
    <property type="entry name" value="Acyl_CoA_acyltransferase"/>
</dbReference>
<gene>
    <name evidence="1" type="ORF">B9H00_08185</name>
</gene>
<dbReference type="NCBIfam" id="TIGR03694">
    <property type="entry name" value="exosort_acyl"/>
    <property type="match status" value="1"/>
</dbReference>
<dbReference type="SUPFAM" id="SSF55729">
    <property type="entry name" value="Acyl-CoA N-acyltransferases (Nat)"/>
    <property type="match status" value="1"/>
</dbReference>
<dbReference type="Pfam" id="PF13444">
    <property type="entry name" value="Acetyltransf_5"/>
    <property type="match status" value="1"/>
</dbReference>
<organism evidence="1 2">
    <name type="scientific">Kushneria marisflavi</name>
    <dbReference type="NCBI Taxonomy" id="157779"/>
    <lineage>
        <taxon>Bacteria</taxon>
        <taxon>Pseudomonadati</taxon>
        <taxon>Pseudomonadota</taxon>
        <taxon>Gammaproteobacteria</taxon>
        <taxon>Oceanospirillales</taxon>
        <taxon>Halomonadaceae</taxon>
        <taxon>Kushneria</taxon>
    </lineage>
</organism>
<dbReference type="EMBL" id="CP021358">
    <property type="protein sequence ID" value="ART63032.1"/>
    <property type="molecule type" value="Genomic_DNA"/>
</dbReference>
<evidence type="ECO:0000313" key="1">
    <source>
        <dbReference type="EMBL" id="ART63032.1"/>
    </source>
</evidence>
<accession>A0A240UPR5</accession>
<dbReference type="Gene3D" id="3.40.630.30">
    <property type="match status" value="1"/>
</dbReference>
<proteinExistence type="predicted"/>
<reference evidence="1 2" key="1">
    <citation type="submission" date="2017-05" db="EMBL/GenBank/DDBJ databases">
        <authorList>
            <person name="Song R."/>
            <person name="Chenine A.L."/>
            <person name="Ruprecht R.M."/>
        </authorList>
    </citation>
    <scope>NUCLEOTIDE SEQUENCE [LARGE SCALE GENOMIC DNA]</scope>
    <source>
        <strain evidence="1">SW32</strain>
    </source>
</reference>
<name>A0A240UPR5_9GAMM</name>
<dbReference type="KEGG" id="kma:B9H00_08185"/>
<dbReference type="RefSeq" id="WP_086900243.1">
    <property type="nucleotide sequence ID" value="NZ_CP021358.1"/>
</dbReference>
<dbReference type="OrthoDB" id="582214at2"/>
<evidence type="ECO:0000313" key="2">
    <source>
        <dbReference type="Proteomes" id="UP000194457"/>
    </source>
</evidence>
<protein>
    <submittedName>
        <fullName evidence="1">Uncharacterized protein</fullName>
    </submittedName>
</protein>
<dbReference type="InterPro" id="IPR022484">
    <property type="entry name" value="PEP-CTERM/exosrtase_acylTfrase"/>
</dbReference>
<sequence>MEFVSAFFERFDVRLASSETDKHEIYRLRHEVFLQELGYELSGVPENGEERDDYDSNAIYIVVFCRVTQQIVGSARIVVPQLHVIGSLSYLPVENYCGGSLASNTIDLENIPRDKLCEISRIVVARQYRKRKDLEGNDLQTAGLDAVNRLISIALFVSSAALLETMGRPHVMGFIEKKFARLLRGTGMKIERISPFHDICGLRAAYYGNTRDSLSHVSPLFSHMYALVKGRLDQAESVSPHTSHGAG</sequence>